<protein>
    <recommendedName>
        <fullName evidence="3">Nuclease HARBI1</fullName>
    </recommendedName>
</protein>
<feature type="non-terminal residue" evidence="1">
    <location>
        <position position="176"/>
    </location>
</feature>
<keyword evidence="2" id="KW-1185">Reference proteome</keyword>
<reference evidence="1" key="1">
    <citation type="journal article" date="2023" name="Insect Mol. Biol.">
        <title>Genome sequencing provides insights into the evolution of gene families encoding plant cell wall-degrading enzymes in longhorned beetles.</title>
        <authorList>
            <person name="Shin N.R."/>
            <person name="Okamura Y."/>
            <person name="Kirsch R."/>
            <person name="Pauchet Y."/>
        </authorList>
    </citation>
    <scope>NUCLEOTIDE SEQUENCE</scope>
    <source>
        <strain evidence="1">RBIC_L_NR</strain>
    </source>
</reference>
<dbReference type="EMBL" id="JANEYF010001009">
    <property type="protein sequence ID" value="KAJ8966433.1"/>
    <property type="molecule type" value="Genomic_DNA"/>
</dbReference>
<dbReference type="Proteomes" id="UP001162156">
    <property type="component" value="Unassembled WGS sequence"/>
</dbReference>
<comment type="caution">
    <text evidence="1">The sequence shown here is derived from an EMBL/GenBank/DDBJ whole genome shotgun (WGS) entry which is preliminary data.</text>
</comment>
<gene>
    <name evidence="1" type="ORF">NQ314_003531</name>
</gene>
<proteinExistence type="predicted"/>
<evidence type="ECO:0000313" key="2">
    <source>
        <dbReference type="Proteomes" id="UP001162156"/>
    </source>
</evidence>
<accession>A0AAV8ZPL4</accession>
<name>A0AAV8ZPL4_9CUCU</name>
<organism evidence="1 2">
    <name type="scientific">Rhamnusium bicolor</name>
    <dbReference type="NCBI Taxonomy" id="1586634"/>
    <lineage>
        <taxon>Eukaryota</taxon>
        <taxon>Metazoa</taxon>
        <taxon>Ecdysozoa</taxon>
        <taxon>Arthropoda</taxon>
        <taxon>Hexapoda</taxon>
        <taxon>Insecta</taxon>
        <taxon>Pterygota</taxon>
        <taxon>Neoptera</taxon>
        <taxon>Endopterygota</taxon>
        <taxon>Coleoptera</taxon>
        <taxon>Polyphaga</taxon>
        <taxon>Cucujiformia</taxon>
        <taxon>Chrysomeloidea</taxon>
        <taxon>Cerambycidae</taxon>
        <taxon>Lepturinae</taxon>
        <taxon>Rhagiini</taxon>
        <taxon>Rhamnusium</taxon>
    </lineage>
</organism>
<sequence length="176" mass="20555">MTEKLANRFDNSEYHKWQEGDSEKVTPLKYITVFLWFAANEQLHLERFTTEVIKWPNDLEKVEVETHFRNKNFPGVIGIIDDTHIRIDKPAEDPDSYLNRKYFYSIQAQVVCDIKKEEFVISLSCAVRHNLSLDAVFDAEKQAMAPEYDTVLNEDGLPDRDDRDGVAIREEVMNNL</sequence>
<evidence type="ECO:0008006" key="3">
    <source>
        <dbReference type="Google" id="ProtNLM"/>
    </source>
</evidence>
<evidence type="ECO:0000313" key="1">
    <source>
        <dbReference type="EMBL" id="KAJ8966433.1"/>
    </source>
</evidence>
<dbReference type="AlphaFoldDB" id="A0AAV8ZPL4"/>